<name>A0A0A9EUS4_ARUDO</name>
<protein>
    <submittedName>
        <fullName evidence="1">Uncharacterized protein</fullName>
    </submittedName>
</protein>
<evidence type="ECO:0000313" key="1">
    <source>
        <dbReference type="EMBL" id="JAE02749.1"/>
    </source>
</evidence>
<organism evidence="1">
    <name type="scientific">Arundo donax</name>
    <name type="common">Giant reed</name>
    <name type="synonym">Donax arundinaceus</name>
    <dbReference type="NCBI Taxonomy" id="35708"/>
    <lineage>
        <taxon>Eukaryota</taxon>
        <taxon>Viridiplantae</taxon>
        <taxon>Streptophyta</taxon>
        <taxon>Embryophyta</taxon>
        <taxon>Tracheophyta</taxon>
        <taxon>Spermatophyta</taxon>
        <taxon>Magnoliopsida</taxon>
        <taxon>Liliopsida</taxon>
        <taxon>Poales</taxon>
        <taxon>Poaceae</taxon>
        <taxon>PACMAD clade</taxon>
        <taxon>Arundinoideae</taxon>
        <taxon>Arundineae</taxon>
        <taxon>Arundo</taxon>
    </lineage>
</organism>
<proteinExistence type="predicted"/>
<accession>A0A0A9EUS4</accession>
<dbReference type="EMBL" id="GBRH01195147">
    <property type="protein sequence ID" value="JAE02749.1"/>
    <property type="molecule type" value="Transcribed_RNA"/>
</dbReference>
<sequence length="39" mass="4527">MNKTNKTSSIEYEYSCRKVSKTKLKSARSNIEMTKPTRS</sequence>
<dbReference type="AlphaFoldDB" id="A0A0A9EUS4"/>
<reference evidence="1" key="1">
    <citation type="submission" date="2014-09" db="EMBL/GenBank/DDBJ databases">
        <authorList>
            <person name="Magalhaes I.L.F."/>
            <person name="Oliveira U."/>
            <person name="Santos F.R."/>
            <person name="Vidigal T.H.D.A."/>
            <person name="Brescovit A.D."/>
            <person name="Santos A.J."/>
        </authorList>
    </citation>
    <scope>NUCLEOTIDE SEQUENCE</scope>
    <source>
        <tissue evidence="1">Shoot tissue taken approximately 20 cm above the soil surface</tissue>
    </source>
</reference>
<reference evidence="1" key="2">
    <citation type="journal article" date="2015" name="Data Brief">
        <title>Shoot transcriptome of the giant reed, Arundo donax.</title>
        <authorList>
            <person name="Barrero R.A."/>
            <person name="Guerrero F.D."/>
            <person name="Moolhuijzen P."/>
            <person name="Goolsby J.A."/>
            <person name="Tidwell J."/>
            <person name="Bellgard S.E."/>
            <person name="Bellgard M.I."/>
        </authorList>
    </citation>
    <scope>NUCLEOTIDE SEQUENCE</scope>
    <source>
        <tissue evidence="1">Shoot tissue taken approximately 20 cm above the soil surface</tissue>
    </source>
</reference>